<organism evidence="5 6">
    <name type="scientific">Sphingobacterium spiritivorum</name>
    <name type="common">Flavobacterium spiritivorum</name>
    <dbReference type="NCBI Taxonomy" id="258"/>
    <lineage>
        <taxon>Bacteria</taxon>
        <taxon>Pseudomonadati</taxon>
        <taxon>Bacteroidota</taxon>
        <taxon>Sphingobacteriia</taxon>
        <taxon>Sphingobacteriales</taxon>
        <taxon>Sphingobacteriaceae</taxon>
        <taxon>Sphingobacterium</taxon>
    </lineage>
</organism>
<dbReference type="GO" id="GO:0003700">
    <property type="term" value="F:DNA-binding transcription factor activity"/>
    <property type="evidence" value="ECO:0007669"/>
    <property type="project" value="InterPro"/>
</dbReference>
<evidence type="ECO:0000313" key="6">
    <source>
        <dbReference type="Proteomes" id="UP000254893"/>
    </source>
</evidence>
<dbReference type="PANTHER" id="PTHR47893">
    <property type="entry name" value="REGULATORY PROTEIN PCHR"/>
    <property type="match status" value="1"/>
</dbReference>
<dbReference type="InterPro" id="IPR009057">
    <property type="entry name" value="Homeodomain-like_sf"/>
</dbReference>
<keyword evidence="2 5" id="KW-0238">DNA-binding</keyword>
<dbReference type="Proteomes" id="UP000254893">
    <property type="component" value="Unassembled WGS sequence"/>
</dbReference>
<gene>
    <name evidence="5" type="ORF">NCTC11388_01664</name>
</gene>
<dbReference type="PROSITE" id="PS01124">
    <property type="entry name" value="HTH_ARAC_FAMILY_2"/>
    <property type="match status" value="1"/>
</dbReference>
<accession>A0A380BSG9</accession>
<evidence type="ECO:0000256" key="2">
    <source>
        <dbReference type="ARBA" id="ARBA00023125"/>
    </source>
</evidence>
<evidence type="ECO:0000259" key="4">
    <source>
        <dbReference type="PROSITE" id="PS01124"/>
    </source>
</evidence>
<proteinExistence type="predicted"/>
<protein>
    <submittedName>
        <fullName evidence="5">DNA-binding transcriptional regulator AraC</fullName>
    </submittedName>
</protein>
<dbReference type="SUPFAM" id="SSF46689">
    <property type="entry name" value="Homeodomain-like"/>
    <property type="match status" value="1"/>
</dbReference>
<dbReference type="RefSeq" id="WP_115169780.1">
    <property type="nucleotide sequence ID" value="NZ_UGYW01000002.1"/>
</dbReference>
<dbReference type="Pfam" id="PF12833">
    <property type="entry name" value="HTH_18"/>
    <property type="match status" value="1"/>
</dbReference>
<dbReference type="PANTHER" id="PTHR47893:SF1">
    <property type="entry name" value="REGULATORY PROTEIN PCHR"/>
    <property type="match status" value="1"/>
</dbReference>
<name>A0A380BSG9_SPHSI</name>
<dbReference type="EMBL" id="UGYW01000002">
    <property type="protein sequence ID" value="SUJ06321.1"/>
    <property type="molecule type" value="Genomic_DNA"/>
</dbReference>
<keyword evidence="1" id="KW-0805">Transcription regulation</keyword>
<reference evidence="5 6" key="1">
    <citation type="submission" date="2018-06" db="EMBL/GenBank/DDBJ databases">
        <authorList>
            <consortium name="Pathogen Informatics"/>
            <person name="Doyle S."/>
        </authorList>
    </citation>
    <scope>NUCLEOTIDE SEQUENCE [LARGE SCALE GENOMIC DNA]</scope>
    <source>
        <strain evidence="5 6">NCTC11388</strain>
    </source>
</reference>
<keyword evidence="3" id="KW-0804">Transcription</keyword>
<evidence type="ECO:0000256" key="1">
    <source>
        <dbReference type="ARBA" id="ARBA00023015"/>
    </source>
</evidence>
<evidence type="ECO:0000256" key="3">
    <source>
        <dbReference type="ARBA" id="ARBA00023163"/>
    </source>
</evidence>
<evidence type="ECO:0000313" key="5">
    <source>
        <dbReference type="EMBL" id="SUJ06321.1"/>
    </source>
</evidence>
<dbReference type="SMART" id="SM00342">
    <property type="entry name" value="HTH_ARAC"/>
    <property type="match status" value="1"/>
</dbReference>
<dbReference type="AlphaFoldDB" id="A0A380BSG9"/>
<dbReference type="InterPro" id="IPR018060">
    <property type="entry name" value="HTH_AraC"/>
</dbReference>
<dbReference type="PRINTS" id="PR00032">
    <property type="entry name" value="HTHARAC"/>
</dbReference>
<dbReference type="GO" id="GO:0043565">
    <property type="term" value="F:sequence-specific DNA binding"/>
    <property type="evidence" value="ECO:0007669"/>
    <property type="project" value="InterPro"/>
</dbReference>
<sequence>MKIKKYIIIDGSPVLFPVEFVHADMAYKGANIESAGFFILLYDKDQQLKVKCMGESTSLGIKSHPERDELLIAKYLGLDNGKQYNKAIPEINVYLNSEIGCLHDIAKAMSKAYNETLILKDNTIHLPKSVGEGSMSIIELSTGLALFKANVKFKNQVRFLRNVMRSNAHLYIHFNLSESSFIIKKENGRQVDVGVDWEEAIFYSSSGKAVEMELPEDKWAKWVTIIIHRSWLINKQLNYNTDIGEHLLQDFLQNKTTQGVVNLTMEEMSLAFRLLEEKDDNTCMRLQTKGKVLQLLSYFISRQAQNSDTRHYADFSDVSRIMRAVGKLETNLTDSWPTISLIARKCMMSRTKFITLFKTIYGKSYHNLMTDIRMQKAAEFLQTGEAISEVGQKVGFSNLSHFAKTFKQVFHIEPSRYKHAGINQERNLI</sequence>
<dbReference type="Gene3D" id="1.10.10.60">
    <property type="entry name" value="Homeodomain-like"/>
    <property type="match status" value="1"/>
</dbReference>
<dbReference type="InterPro" id="IPR053142">
    <property type="entry name" value="PchR_regulatory_protein"/>
</dbReference>
<feature type="domain" description="HTH araC/xylS-type" evidence="4">
    <location>
        <begin position="322"/>
        <end position="420"/>
    </location>
</feature>
<dbReference type="InterPro" id="IPR020449">
    <property type="entry name" value="Tscrpt_reg_AraC-type_HTH"/>
</dbReference>